<evidence type="ECO:0000259" key="11">
    <source>
        <dbReference type="PROSITE" id="PS50880"/>
    </source>
</evidence>
<accession>B2VAT6</accession>
<dbReference type="Gene3D" id="1.10.460.10">
    <property type="entry name" value="Topoisomerase I, domain 2"/>
    <property type="match status" value="1"/>
</dbReference>
<dbReference type="InterPro" id="IPR013826">
    <property type="entry name" value="Topo_IA_cen_sub3"/>
</dbReference>
<evidence type="ECO:0000256" key="9">
    <source>
        <dbReference type="ARBA" id="ARBA00032235"/>
    </source>
</evidence>
<dbReference type="Gene3D" id="3.40.50.140">
    <property type="match status" value="1"/>
</dbReference>
<dbReference type="Pfam" id="PF01751">
    <property type="entry name" value="Toprim"/>
    <property type="match status" value="1"/>
</dbReference>
<dbReference type="SUPFAM" id="SSF56712">
    <property type="entry name" value="Prokaryotic type I DNA topoisomerase"/>
    <property type="match status" value="1"/>
</dbReference>
<evidence type="ECO:0000256" key="3">
    <source>
        <dbReference type="ARBA" id="ARBA00012891"/>
    </source>
</evidence>
<dbReference type="PRINTS" id="PR00417">
    <property type="entry name" value="PRTPISMRASEI"/>
</dbReference>
<evidence type="ECO:0000256" key="4">
    <source>
        <dbReference type="ARBA" id="ARBA00023029"/>
    </source>
</evidence>
<dbReference type="GO" id="GO:0003917">
    <property type="term" value="F:DNA topoisomerase type I (single strand cut, ATP-independent) activity"/>
    <property type="evidence" value="ECO:0007669"/>
    <property type="project" value="UniProtKB-EC"/>
</dbReference>
<dbReference type="Pfam" id="PF13342">
    <property type="entry name" value="Toprim_Crpt"/>
    <property type="match status" value="1"/>
</dbReference>
<keyword evidence="13" id="KW-0614">Plasmid</keyword>
<evidence type="ECO:0000256" key="2">
    <source>
        <dbReference type="ARBA" id="ARBA00009446"/>
    </source>
</evidence>
<evidence type="ECO:0000256" key="10">
    <source>
        <dbReference type="ARBA" id="ARBA00032877"/>
    </source>
</evidence>
<dbReference type="Pfam" id="PF01131">
    <property type="entry name" value="Topoisom_bac"/>
    <property type="match status" value="1"/>
</dbReference>
<evidence type="ECO:0000256" key="8">
    <source>
        <dbReference type="ARBA" id="ARBA00031985"/>
    </source>
</evidence>
<dbReference type="AlphaFoldDB" id="B2VAT6"/>
<dbReference type="InterPro" id="IPR006171">
    <property type="entry name" value="TOPRIM_dom"/>
</dbReference>
<name>B2VAT6_ERWT9</name>
<keyword evidence="6" id="KW-0413">Isomerase</keyword>
<dbReference type="InterPro" id="IPR003601">
    <property type="entry name" value="Topo_IA_2"/>
</dbReference>
<reference evidence="13 14" key="1">
    <citation type="journal article" date="2008" name="Environ. Microbiol.">
        <title>The genome of Erwinia tasmaniensis strain Et1/99, a non-pathogenic bacterium in the genus Erwinia.</title>
        <authorList>
            <person name="Kube M."/>
            <person name="Migdoll A.M."/>
            <person name="Mueller I."/>
            <person name="Kuhl H."/>
            <person name="Beck A."/>
            <person name="Reinhardt R."/>
            <person name="Geider K."/>
        </authorList>
    </citation>
    <scope>NUCLEOTIDE SEQUENCE [LARGE SCALE GENOMIC DNA]</scope>
    <source>
        <strain evidence="14">DSM 17950 / CFBP 7177 / CIP 109463 / NCPPB 4357 / Et1/99</strain>
        <plasmid evidence="14">pET35</plasmid>
    </source>
</reference>
<dbReference type="InterPro" id="IPR003602">
    <property type="entry name" value="Topo_IA_DNA-bd_dom"/>
</dbReference>
<dbReference type="SMART" id="SM00437">
    <property type="entry name" value="TOP1Ac"/>
    <property type="match status" value="1"/>
</dbReference>
<keyword evidence="14" id="KW-1185">Reference proteome</keyword>
<evidence type="ECO:0000259" key="12">
    <source>
        <dbReference type="PROSITE" id="PS52039"/>
    </source>
</evidence>
<dbReference type="PROSITE" id="PS50880">
    <property type="entry name" value="TOPRIM"/>
    <property type="match status" value="1"/>
</dbReference>
<dbReference type="SMART" id="SM00493">
    <property type="entry name" value="TOPRIM"/>
    <property type="match status" value="1"/>
</dbReference>
<evidence type="ECO:0000256" key="1">
    <source>
        <dbReference type="ARBA" id="ARBA00000213"/>
    </source>
</evidence>
<dbReference type="HOGENOM" id="CLU_002929_5_2_6"/>
<dbReference type="GO" id="GO:0043597">
    <property type="term" value="C:cytoplasmic replication fork"/>
    <property type="evidence" value="ECO:0007669"/>
    <property type="project" value="TreeGrafter"/>
</dbReference>
<dbReference type="InterPro" id="IPR013497">
    <property type="entry name" value="Topo_IA_cen"/>
</dbReference>
<dbReference type="GO" id="GO:0006265">
    <property type="term" value="P:DNA topological change"/>
    <property type="evidence" value="ECO:0007669"/>
    <property type="project" value="InterPro"/>
</dbReference>
<comment type="similarity">
    <text evidence="2">Belongs to the type IA topoisomerase family.</text>
</comment>
<sequence>MILTIAEKPELAEIIANAFGNAVKKQGYYECAGNNVVTWCFGHMLVLTPPAAVNPSYEVWKMDDLPMDLTAVSHQVKATENGYVERQYKIICDLLKKSSSVIHAGDPDDEGELLVREILWLENYTKPVKRLLLNDLNINAAKKAIDKMEDGNSDKFIRLALKALARAKGDQIFGLNMTRYFTLLSQRLGGRGKLTCGRVQTPMLGLIVARYKAFNSHVKSYYYDVSSTHNFLKDFPLKIIPNDDFAVDGKIIDPDVAQKIKEACEGKPSSVASVKVEDKATAAPLPFDLLGLQSYMLKDKISPDETLELTQSLRSNYSAISYNRSDCRYLSSDQHEEAPDTLNALKKYVGDGALNDVINNTSFDISRKGKAFNDKNITSHTAIIPTPNPRGLEKMSAKERKVYEAIVLRYLLQFVDDKKYKSAKVVVDCAGYQYSASATRLISAGWSSIEADDSDESNNNDGEDSQPLFESISALSNGEQSSCTGVIISKAETKPLPLYTMKTFLEDLKRVSKYVSDPRIKKLLLSKDEGKKGERGGIGTPATRSTIIKNLENTGYYTIQSNKLIPTEKGIKFIESLPVSVTAPDMTALWHEQQTMILDGEMELSDFIININQTVAELMKADVTEGMKQVADSQPKGKCFCCGGDMHLNPKVFVCQNESCGLKIWRTISKKDLTDLQMKTLMERGSTNLIKGFKSKADKPYDAILKIDKDKKSVVFEFPPRK</sequence>
<dbReference type="InterPro" id="IPR034144">
    <property type="entry name" value="TOPRIM_TopoIII"/>
</dbReference>
<evidence type="ECO:0000256" key="6">
    <source>
        <dbReference type="ARBA" id="ARBA00023235"/>
    </source>
</evidence>
<dbReference type="PANTHER" id="PTHR11390:SF21">
    <property type="entry name" value="DNA TOPOISOMERASE 3-ALPHA"/>
    <property type="match status" value="1"/>
</dbReference>
<evidence type="ECO:0000256" key="7">
    <source>
        <dbReference type="ARBA" id="ARBA00030003"/>
    </source>
</evidence>
<gene>
    <name evidence="13" type="primary">topB</name>
    <name evidence="13" type="ordered locus">ETA_pET350200</name>
</gene>
<dbReference type="GO" id="GO:0003677">
    <property type="term" value="F:DNA binding"/>
    <property type="evidence" value="ECO:0007669"/>
    <property type="project" value="UniProtKB-KW"/>
</dbReference>
<feature type="domain" description="Topo IA-type catalytic" evidence="12">
    <location>
        <begin position="156"/>
        <end position="619"/>
    </location>
</feature>
<dbReference type="PANTHER" id="PTHR11390">
    <property type="entry name" value="PROKARYOTIC DNA TOPOISOMERASE"/>
    <property type="match status" value="1"/>
</dbReference>
<dbReference type="InterPro" id="IPR013824">
    <property type="entry name" value="Topo_IA_cen_sub1"/>
</dbReference>
<feature type="domain" description="Toprim" evidence="11">
    <location>
        <begin position="1"/>
        <end position="137"/>
    </location>
</feature>
<evidence type="ECO:0000313" key="13">
    <source>
        <dbReference type="EMBL" id="CAO94820.1"/>
    </source>
</evidence>
<dbReference type="KEGG" id="eta:ETA_pET350200"/>
<geneLocation type="plasmid" evidence="13 14">
    <name>pET35</name>
</geneLocation>
<dbReference type="InterPro" id="IPR023405">
    <property type="entry name" value="Topo_IA_core_domain"/>
</dbReference>
<keyword evidence="4" id="KW-0799">Topoisomerase</keyword>
<comment type="catalytic activity">
    <reaction evidence="1">
        <text>ATP-independent breakage of single-stranded DNA, followed by passage and rejoining.</text>
        <dbReference type="EC" id="5.6.2.1"/>
    </reaction>
</comment>
<dbReference type="EC" id="5.6.2.1" evidence="3"/>
<proteinExistence type="inferred from homology"/>
<keyword evidence="5" id="KW-0238">DNA-binding</keyword>
<dbReference type="GO" id="GO:0006281">
    <property type="term" value="P:DNA repair"/>
    <property type="evidence" value="ECO:0007669"/>
    <property type="project" value="TreeGrafter"/>
</dbReference>
<dbReference type="Gene3D" id="2.70.20.10">
    <property type="entry name" value="Topoisomerase I, domain 3"/>
    <property type="match status" value="1"/>
</dbReference>
<dbReference type="eggNOG" id="COG0550">
    <property type="taxonomic scope" value="Bacteria"/>
</dbReference>
<organism evidence="13 14">
    <name type="scientific">Erwinia tasmaniensis (strain DSM 17950 / CFBP 7177 / CIP 109463 / NCPPB 4357 / Et1/99)</name>
    <dbReference type="NCBI Taxonomy" id="465817"/>
    <lineage>
        <taxon>Bacteria</taxon>
        <taxon>Pseudomonadati</taxon>
        <taxon>Pseudomonadota</taxon>
        <taxon>Gammaproteobacteria</taxon>
        <taxon>Enterobacterales</taxon>
        <taxon>Erwiniaceae</taxon>
        <taxon>Erwinia</taxon>
    </lineage>
</organism>
<dbReference type="SMART" id="SM00436">
    <property type="entry name" value="TOP1Bc"/>
    <property type="match status" value="1"/>
</dbReference>
<dbReference type="InterPro" id="IPR025589">
    <property type="entry name" value="Toprim_C_rpt"/>
</dbReference>
<dbReference type="RefSeq" id="WP_012443177.1">
    <property type="nucleotide sequence ID" value="NC_010696.1"/>
</dbReference>
<dbReference type="PROSITE" id="PS52039">
    <property type="entry name" value="TOPO_IA_2"/>
    <property type="match status" value="1"/>
</dbReference>
<dbReference type="Proteomes" id="UP000001726">
    <property type="component" value="Plasmid pET35"/>
</dbReference>
<dbReference type="InterPro" id="IPR000380">
    <property type="entry name" value="Topo_IA"/>
</dbReference>
<dbReference type="Gene3D" id="1.10.290.10">
    <property type="entry name" value="Topoisomerase I, domain 4"/>
    <property type="match status" value="1"/>
</dbReference>
<dbReference type="EMBL" id="CU468130">
    <property type="protein sequence ID" value="CAO94820.1"/>
    <property type="molecule type" value="Genomic_DNA"/>
</dbReference>
<protein>
    <recommendedName>
        <fullName evidence="3">DNA topoisomerase</fullName>
        <ecNumber evidence="3">5.6.2.1</ecNumber>
    </recommendedName>
    <alternativeName>
        <fullName evidence="10">Omega-protein</fullName>
    </alternativeName>
    <alternativeName>
        <fullName evidence="9">Relaxing enzyme</fullName>
    </alternativeName>
    <alternativeName>
        <fullName evidence="7">Swivelase</fullName>
    </alternativeName>
    <alternativeName>
        <fullName evidence="8">Untwisting enzyme</fullName>
    </alternativeName>
</protein>
<dbReference type="OrthoDB" id="9803554at2"/>
<dbReference type="GO" id="GO:0006310">
    <property type="term" value="P:DNA recombination"/>
    <property type="evidence" value="ECO:0007669"/>
    <property type="project" value="TreeGrafter"/>
</dbReference>
<dbReference type="InterPro" id="IPR013825">
    <property type="entry name" value="Topo_IA_cen_sub2"/>
</dbReference>
<dbReference type="CDD" id="cd03362">
    <property type="entry name" value="TOPRIM_TopoIA_TopoIII"/>
    <property type="match status" value="1"/>
</dbReference>
<evidence type="ECO:0000313" key="14">
    <source>
        <dbReference type="Proteomes" id="UP000001726"/>
    </source>
</evidence>
<evidence type="ECO:0000256" key="5">
    <source>
        <dbReference type="ARBA" id="ARBA00023125"/>
    </source>
</evidence>